<keyword evidence="2 7" id="KW-0812">Transmembrane</keyword>
<dbReference type="InterPro" id="IPR003593">
    <property type="entry name" value="AAA+_ATPase"/>
</dbReference>
<dbReference type="InterPro" id="IPR003439">
    <property type="entry name" value="ABC_transporter-like_ATP-bd"/>
</dbReference>
<dbReference type="AlphaFoldDB" id="U5YNJ3"/>
<dbReference type="PROSITE" id="PS00211">
    <property type="entry name" value="ABC_TRANSPORTER_1"/>
    <property type="match status" value="1"/>
</dbReference>
<dbReference type="Gene3D" id="1.20.1560.10">
    <property type="entry name" value="ABC transporter type 1, transmembrane domain"/>
    <property type="match status" value="1"/>
</dbReference>
<dbReference type="Pfam" id="PF00005">
    <property type="entry name" value="ABC_tran"/>
    <property type="match status" value="1"/>
</dbReference>
<feature type="transmembrane region" description="Helical" evidence="7">
    <location>
        <begin position="175"/>
        <end position="198"/>
    </location>
</feature>
<dbReference type="GO" id="GO:0016887">
    <property type="term" value="F:ATP hydrolysis activity"/>
    <property type="evidence" value="ECO:0007669"/>
    <property type="project" value="InterPro"/>
</dbReference>
<keyword evidence="6 7" id="KW-0472">Membrane</keyword>
<evidence type="ECO:0000256" key="7">
    <source>
        <dbReference type="SAM" id="Phobius"/>
    </source>
</evidence>
<organism evidence="9">
    <name type="scientific">Kitasatospora sp. NRRL F-6133</name>
    <dbReference type="NCBI Taxonomy" id="1415539"/>
    <lineage>
        <taxon>Bacteria</taxon>
        <taxon>Bacillati</taxon>
        <taxon>Actinomycetota</taxon>
        <taxon>Actinomycetes</taxon>
        <taxon>Kitasatosporales</taxon>
        <taxon>Streptomycetaceae</taxon>
        <taxon>Kitasatospora</taxon>
    </lineage>
</organism>
<feature type="transmembrane region" description="Helical" evidence="7">
    <location>
        <begin position="299"/>
        <end position="321"/>
    </location>
</feature>
<dbReference type="SUPFAM" id="SSF90123">
    <property type="entry name" value="ABC transporter transmembrane region"/>
    <property type="match status" value="1"/>
</dbReference>
<dbReference type="CDD" id="cd03228">
    <property type="entry name" value="ABCC_MRP_Like"/>
    <property type="match status" value="1"/>
</dbReference>
<feature type="transmembrane region" description="Helical" evidence="7">
    <location>
        <begin position="270"/>
        <end position="293"/>
    </location>
</feature>
<dbReference type="SUPFAM" id="SSF52540">
    <property type="entry name" value="P-loop containing nucleoside triphosphate hydrolases"/>
    <property type="match status" value="1"/>
</dbReference>
<evidence type="ECO:0000256" key="1">
    <source>
        <dbReference type="ARBA" id="ARBA00004651"/>
    </source>
</evidence>
<dbReference type="GO" id="GO:0005524">
    <property type="term" value="F:ATP binding"/>
    <property type="evidence" value="ECO:0007669"/>
    <property type="project" value="UniProtKB-KW"/>
</dbReference>
<feature type="transmembrane region" description="Helical" evidence="7">
    <location>
        <begin position="36"/>
        <end position="62"/>
    </location>
</feature>
<accession>U5YNJ3</accession>
<keyword evidence="4 9" id="KW-0067">ATP-binding</keyword>
<feature type="domain" description="ABC transporter" evidence="8">
    <location>
        <begin position="371"/>
        <end position="613"/>
    </location>
</feature>
<proteinExistence type="predicted"/>
<comment type="subcellular location">
    <subcellularLocation>
        <location evidence="1">Cell membrane</location>
        <topology evidence="1">Multi-pass membrane protein</topology>
    </subcellularLocation>
</comment>
<evidence type="ECO:0000256" key="5">
    <source>
        <dbReference type="ARBA" id="ARBA00022989"/>
    </source>
</evidence>
<dbReference type="GO" id="GO:0005886">
    <property type="term" value="C:plasma membrane"/>
    <property type="evidence" value="ECO:0007669"/>
    <property type="project" value="UniProtKB-SubCell"/>
</dbReference>
<evidence type="ECO:0000259" key="8">
    <source>
        <dbReference type="PROSITE" id="PS50893"/>
    </source>
</evidence>
<dbReference type="InterPro" id="IPR017871">
    <property type="entry name" value="ABC_transporter-like_CS"/>
</dbReference>
<evidence type="ECO:0000256" key="3">
    <source>
        <dbReference type="ARBA" id="ARBA00022741"/>
    </source>
</evidence>
<protein>
    <submittedName>
        <fullName evidence="9">ABC transporter ATP-binding protein</fullName>
    </submittedName>
</protein>
<dbReference type="SMART" id="SM00382">
    <property type="entry name" value="AAA"/>
    <property type="match status" value="1"/>
</dbReference>
<name>U5YNJ3_9ACTN</name>
<dbReference type="PANTHER" id="PTHR24221">
    <property type="entry name" value="ATP-BINDING CASSETTE SUB-FAMILY B"/>
    <property type="match status" value="1"/>
</dbReference>
<dbReference type="PANTHER" id="PTHR24221:SF646">
    <property type="entry name" value="HAEMOLYSIN SECRETION ATP-BINDING PROTEIN"/>
    <property type="match status" value="1"/>
</dbReference>
<evidence type="ECO:0000256" key="2">
    <source>
        <dbReference type="ARBA" id="ARBA00022692"/>
    </source>
</evidence>
<sequence length="628" mass="66404">MTESVSLPRRAWRGFRGRARRWTAILRLAPAAGRGLLLLGVVLNLALGALPSGFVLAMSVLLDHVAAGPAGSGSPWSAVGPALAVAVGAFLLHQALVPFQTAVGEIVSRRVDGYCVRRLMSAALCEAPVGALEDRAALELLSDARTAFERSMPTPGDAVAGVVALVARYTQLVSAAVLVAVMLSPLAGVLIAATALVVRFGQRGSLGRFNVLFTGLSGERRAMGYVRGLGLGAGLAKEVRILGLLPWLLDRQRKETMAYLTPLWEGRRRLMFWPFVALAAVGLAGGGTVLTLLGDAGGHGLSVLAFVVALQAVAILMRFGVYFPESDVQTQVGMQSYTALRRFEETARHAAGTRAGSGGGQAPVPAPRTAISFRGVRFRYHEDGPEILRGLDLDLAAGRSTAIVGLNGAGKTTLLKLLARLYDPTAGRITVDGAELTGIDPRVWQRQLAVIFQDYNRYELTAGENIALGASAPPDDAVVAAVAERAGAGPLLAGLPDGAGTVLSRRYPGGTDLSGGQWQRIALARAFCAVAAGASVLVLDEPTAQLDVRAEVEFFDRFLETTRGLTSVIISHRFSTVRKADRIVVVEGGRVVERGTHDELVEQGGRYAELFHLQAERFADGGEMEPVQ</sequence>
<reference evidence="9" key="1">
    <citation type="journal article" date="2013" name="Proc. Natl. Acad. Sci. U.S.A.">
        <title>Diversity and abundance of phosphonate biosynthetic genes in nature.</title>
        <authorList>
            <person name="Yu X."/>
            <person name="Doroghazi J.R."/>
            <person name="Janga S.C."/>
            <person name="Zhang J.K."/>
            <person name="Circello B."/>
            <person name="Griffin B.M."/>
            <person name="Labeda D.P."/>
            <person name="Metcalf W.W."/>
        </authorList>
    </citation>
    <scope>NUCLEOTIDE SEQUENCE</scope>
    <source>
        <strain evidence="9">NRRL F-6133</strain>
    </source>
</reference>
<evidence type="ECO:0000256" key="4">
    <source>
        <dbReference type="ARBA" id="ARBA00022840"/>
    </source>
</evidence>
<dbReference type="InterPro" id="IPR036640">
    <property type="entry name" value="ABC1_TM_sf"/>
</dbReference>
<dbReference type="InterPro" id="IPR027417">
    <property type="entry name" value="P-loop_NTPase"/>
</dbReference>
<evidence type="ECO:0000256" key="6">
    <source>
        <dbReference type="ARBA" id="ARBA00023136"/>
    </source>
</evidence>
<evidence type="ECO:0000313" key="9">
    <source>
        <dbReference type="EMBL" id="AGZ94245.1"/>
    </source>
</evidence>
<dbReference type="GO" id="GO:0034040">
    <property type="term" value="F:ATPase-coupled lipid transmembrane transporter activity"/>
    <property type="evidence" value="ECO:0007669"/>
    <property type="project" value="TreeGrafter"/>
</dbReference>
<dbReference type="Gene3D" id="3.40.50.300">
    <property type="entry name" value="P-loop containing nucleotide triphosphate hydrolases"/>
    <property type="match status" value="1"/>
</dbReference>
<dbReference type="EMBL" id="KF386873">
    <property type="protein sequence ID" value="AGZ94245.1"/>
    <property type="molecule type" value="Genomic_DNA"/>
</dbReference>
<dbReference type="InterPro" id="IPR039421">
    <property type="entry name" value="Type_1_exporter"/>
</dbReference>
<dbReference type="PROSITE" id="PS50893">
    <property type="entry name" value="ABC_TRANSPORTER_2"/>
    <property type="match status" value="1"/>
</dbReference>
<feature type="transmembrane region" description="Helical" evidence="7">
    <location>
        <begin position="74"/>
        <end position="92"/>
    </location>
</feature>
<keyword evidence="3" id="KW-0547">Nucleotide-binding</keyword>
<keyword evidence="5 7" id="KW-1133">Transmembrane helix</keyword>